<keyword evidence="4" id="KW-0819">tRNA processing</keyword>
<dbReference type="PROSITE" id="PS51682">
    <property type="entry name" value="SAM_OMT_I"/>
    <property type="match status" value="1"/>
</dbReference>
<sequence>MNQNVQDYIESLILTRSELVTEMEKYAANHNIPIMELAGIETMLQMLRIQQPKRILEIGTAIGYSAIRMVEAVPQLEVITIERDFERLEKAKKNLSRFHNSSRIKVIHGDALEVVEKIEAYGPYDALFIDAAKGQYQKFFELYTPFLSKKGVVYSDNVLFKGMVAEEEIDNKRISKMVNKLKDYNQWLMNHKDFQTAILPVGDGLAVSKKRGVSFE</sequence>
<comment type="catalytic activity">
    <reaction evidence="4">
        <text>5-hydroxyuridine(34) in tRNA + S-adenosyl-L-methionine = 5-methoxyuridine(34) in tRNA + S-adenosyl-L-homocysteine + H(+)</text>
        <dbReference type="Rhea" id="RHEA:60524"/>
        <dbReference type="Rhea" id="RHEA-COMP:13381"/>
        <dbReference type="Rhea" id="RHEA-COMP:15591"/>
        <dbReference type="ChEBI" id="CHEBI:15378"/>
        <dbReference type="ChEBI" id="CHEBI:57856"/>
        <dbReference type="ChEBI" id="CHEBI:59789"/>
        <dbReference type="ChEBI" id="CHEBI:136877"/>
        <dbReference type="ChEBI" id="CHEBI:143860"/>
    </reaction>
</comment>
<feature type="binding site" evidence="4">
    <location>
        <position position="156"/>
    </location>
    <ligand>
        <name>Mg(2+)</name>
        <dbReference type="ChEBI" id="CHEBI:18420"/>
    </ligand>
</feature>
<dbReference type="SUPFAM" id="SSF53335">
    <property type="entry name" value="S-adenosyl-L-methionine-dependent methyltransferases"/>
    <property type="match status" value="1"/>
</dbReference>
<gene>
    <name evidence="4" type="primary">trmR</name>
    <name evidence="5" type="ORF">JOC86_001315</name>
</gene>
<evidence type="ECO:0000256" key="2">
    <source>
        <dbReference type="ARBA" id="ARBA00022679"/>
    </source>
</evidence>
<dbReference type="EMBL" id="JAFBDZ010000001">
    <property type="protein sequence ID" value="MBM7584778.1"/>
    <property type="molecule type" value="Genomic_DNA"/>
</dbReference>
<feature type="binding site" evidence="4">
    <location>
        <position position="35"/>
    </location>
    <ligand>
        <name>S-adenosyl-L-methionine</name>
        <dbReference type="ChEBI" id="CHEBI:59789"/>
    </ligand>
</feature>
<dbReference type="CDD" id="cd02440">
    <property type="entry name" value="AdoMet_MTases"/>
    <property type="match status" value="1"/>
</dbReference>
<comment type="caution">
    <text evidence="5">The sequence shown here is derived from an EMBL/GenBank/DDBJ whole genome shotgun (WGS) entry which is preliminary data.</text>
</comment>
<evidence type="ECO:0000256" key="3">
    <source>
        <dbReference type="ARBA" id="ARBA00022691"/>
    </source>
</evidence>
<name>A0ABS2NA99_9BACI</name>
<protein>
    <recommendedName>
        <fullName evidence="4">tRNA 5-hydroxyuridine methyltransferase</fullName>
        <ecNumber evidence="4">2.1.1.-</ecNumber>
    </recommendedName>
    <alternativeName>
        <fullName evidence="4">ho5U methyltransferase</fullName>
    </alternativeName>
</protein>
<keyword evidence="4" id="KW-0460">Magnesium</keyword>
<dbReference type="InterPro" id="IPR002935">
    <property type="entry name" value="SAM_O-MeTrfase"/>
</dbReference>
<dbReference type="RefSeq" id="WP_239587403.1">
    <property type="nucleotide sequence ID" value="NZ_JAFBDZ010000001.1"/>
</dbReference>
<feature type="binding site" evidence="4">
    <location>
        <position position="130"/>
    </location>
    <ligand>
        <name>Mg(2+)</name>
        <dbReference type="ChEBI" id="CHEBI:18420"/>
    </ligand>
</feature>
<feature type="binding site" evidence="4">
    <location>
        <position position="130"/>
    </location>
    <ligand>
        <name>S-adenosyl-L-methionine</name>
        <dbReference type="ChEBI" id="CHEBI:59789"/>
    </ligand>
</feature>
<dbReference type="Pfam" id="PF01596">
    <property type="entry name" value="Methyltransf_3"/>
    <property type="match status" value="1"/>
</dbReference>
<accession>A0ABS2NA99</accession>
<proteinExistence type="inferred from homology"/>
<evidence type="ECO:0000256" key="4">
    <source>
        <dbReference type="HAMAP-Rule" id="MF_02217"/>
    </source>
</evidence>
<evidence type="ECO:0000313" key="5">
    <source>
        <dbReference type="EMBL" id="MBM7584778.1"/>
    </source>
</evidence>
<keyword evidence="4" id="KW-0479">Metal-binding</keyword>
<dbReference type="InterPro" id="IPR043675">
    <property type="entry name" value="TrmR_methyltr"/>
</dbReference>
<evidence type="ECO:0000256" key="1">
    <source>
        <dbReference type="ARBA" id="ARBA00022603"/>
    </source>
</evidence>
<keyword evidence="3 4" id="KW-0949">S-adenosyl-L-methionine</keyword>
<dbReference type="InterPro" id="IPR050362">
    <property type="entry name" value="Cation-dep_OMT"/>
</dbReference>
<dbReference type="InterPro" id="IPR029063">
    <property type="entry name" value="SAM-dependent_MTases_sf"/>
</dbReference>
<feature type="binding site" evidence="4">
    <location>
        <position position="82"/>
    </location>
    <ligand>
        <name>S-adenosyl-L-methionine</name>
        <dbReference type="ChEBI" id="CHEBI:59789"/>
    </ligand>
</feature>
<dbReference type="PANTHER" id="PTHR10509:SF14">
    <property type="entry name" value="CAFFEOYL-COA O-METHYLTRANSFERASE 3-RELATED"/>
    <property type="match status" value="1"/>
</dbReference>
<reference evidence="5 6" key="1">
    <citation type="submission" date="2021-01" db="EMBL/GenBank/DDBJ databases">
        <title>Genomic Encyclopedia of Type Strains, Phase IV (KMG-IV): sequencing the most valuable type-strain genomes for metagenomic binning, comparative biology and taxonomic classification.</title>
        <authorList>
            <person name="Goeker M."/>
        </authorList>
    </citation>
    <scope>NUCLEOTIDE SEQUENCE [LARGE SCALE GENOMIC DNA]</scope>
    <source>
        <strain evidence="5 6">DSM 24834</strain>
    </source>
</reference>
<comment type="subunit">
    <text evidence="4">Homodimer.</text>
</comment>
<comment type="similarity">
    <text evidence="4">Belongs to the class I-like SAM-binding methyltransferase superfamily. Cation-dependent O-methyltransferase family.</text>
</comment>
<evidence type="ECO:0000313" key="6">
    <source>
        <dbReference type="Proteomes" id="UP001646157"/>
    </source>
</evidence>
<keyword evidence="2 4" id="KW-0808">Transferase</keyword>
<feature type="binding site" evidence="4">
    <location>
        <begin position="110"/>
        <end position="111"/>
    </location>
    <ligand>
        <name>S-adenosyl-L-methionine</name>
        <dbReference type="ChEBI" id="CHEBI:59789"/>
    </ligand>
</feature>
<dbReference type="HAMAP" id="MF_02217">
    <property type="entry name" value="TrmR_methyltr"/>
    <property type="match status" value="1"/>
</dbReference>
<keyword evidence="6" id="KW-1185">Reference proteome</keyword>
<keyword evidence="1 4" id="KW-0489">Methyltransferase</keyword>
<dbReference type="Gene3D" id="3.40.50.150">
    <property type="entry name" value="Vaccinia Virus protein VP39"/>
    <property type="match status" value="1"/>
</dbReference>
<dbReference type="PANTHER" id="PTHR10509">
    <property type="entry name" value="O-METHYLTRANSFERASE-RELATED"/>
    <property type="match status" value="1"/>
</dbReference>
<comment type="function">
    <text evidence="4">Catalyzes the methylation of 5-hydroxyuridine (ho5U) to form 5-methoxyuridine (mo5U) at position 34 in tRNAs.</text>
</comment>
<dbReference type="EC" id="2.1.1.-" evidence="4"/>
<feature type="binding site" evidence="4">
    <location>
        <position position="65"/>
    </location>
    <ligand>
        <name>S-adenosyl-L-methionine</name>
        <dbReference type="ChEBI" id="CHEBI:59789"/>
    </ligand>
</feature>
<organism evidence="5 6">
    <name type="scientific">Rossellomorea pakistanensis</name>
    <dbReference type="NCBI Taxonomy" id="992288"/>
    <lineage>
        <taxon>Bacteria</taxon>
        <taxon>Bacillati</taxon>
        <taxon>Bacillota</taxon>
        <taxon>Bacilli</taxon>
        <taxon>Bacillales</taxon>
        <taxon>Bacillaceae</taxon>
        <taxon>Rossellomorea</taxon>
    </lineage>
</organism>
<feature type="binding site" evidence="4">
    <location>
        <position position="157"/>
    </location>
    <ligand>
        <name>Mg(2+)</name>
        <dbReference type="ChEBI" id="CHEBI:18420"/>
    </ligand>
</feature>
<dbReference type="Proteomes" id="UP001646157">
    <property type="component" value="Unassembled WGS sequence"/>
</dbReference>